<feature type="compositionally biased region" description="Polar residues" evidence="1">
    <location>
        <begin position="112"/>
        <end position="129"/>
    </location>
</feature>
<feature type="region of interest" description="Disordered" evidence="1">
    <location>
        <begin position="97"/>
        <end position="148"/>
    </location>
</feature>
<dbReference type="InParanoid" id="Q7RHW4"/>
<keyword evidence="5" id="KW-1185">Reference proteome</keyword>
<dbReference type="FunCoup" id="Q7RHW4">
    <property type="interactions" value="753"/>
</dbReference>
<keyword evidence="3" id="KW-0732">Signal</keyword>
<dbReference type="InterPro" id="IPR006389">
    <property type="entry name" value="Early_transc_mb_plasmodium"/>
</dbReference>
<dbReference type="AlphaFoldDB" id="Q7RHW4"/>
<feature type="chain" id="PRO_5004290583" description="Early transcribed membrane protein" evidence="3">
    <location>
        <begin position="26"/>
        <end position="174"/>
    </location>
</feature>
<evidence type="ECO:0000256" key="3">
    <source>
        <dbReference type="SAM" id="SignalP"/>
    </source>
</evidence>
<dbReference type="EMBL" id="AABL01001149">
    <property type="protein sequence ID" value="EAA15650.1"/>
    <property type="molecule type" value="Genomic_DNA"/>
</dbReference>
<feature type="signal peptide" evidence="3">
    <location>
        <begin position="1"/>
        <end position="25"/>
    </location>
</feature>
<comment type="caution">
    <text evidence="4">The sequence shown here is derived from an EMBL/GenBank/DDBJ whole genome shotgun (WGS) entry which is preliminary data.</text>
</comment>
<dbReference type="Pfam" id="PF09716">
    <property type="entry name" value="ETRAMP"/>
    <property type="match status" value="1"/>
</dbReference>
<reference evidence="4 5" key="1">
    <citation type="journal article" date="2002" name="Nature">
        <title>Genome sequence and comparative analysis of the model rodent malaria parasite Plasmodium yoelii yoelii.</title>
        <authorList>
            <person name="Carlton J.M."/>
            <person name="Angiuoli S.V."/>
            <person name="Suh B.B."/>
            <person name="Kooij T.W."/>
            <person name="Pertea M."/>
            <person name="Silva J.C."/>
            <person name="Ermolaeva M.D."/>
            <person name="Allen J.E."/>
            <person name="Selengut J.D."/>
            <person name="Koo H.L."/>
            <person name="Peterson J.D."/>
            <person name="Pop M."/>
            <person name="Kosack D.S."/>
            <person name="Shumway M.F."/>
            <person name="Bidwell S.L."/>
            <person name="Shallom S.J."/>
            <person name="van Aken S.E."/>
            <person name="Riedmuller S.B."/>
            <person name="Feldblyum T.V."/>
            <person name="Cho J.K."/>
            <person name="Quackenbush J."/>
            <person name="Sedegah M."/>
            <person name="Shoaibi A."/>
            <person name="Cummings L.M."/>
            <person name="Florens L."/>
            <person name="Yates J.R."/>
            <person name="Raine J.D."/>
            <person name="Sinden R.E."/>
            <person name="Harris M.A."/>
            <person name="Cunningham D.A."/>
            <person name="Preiser P.R."/>
            <person name="Bergman L.W."/>
            <person name="Vaidya A.B."/>
            <person name="van Lin L.H."/>
            <person name="Janse C.J."/>
            <person name="Waters A.P."/>
            <person name="Smith H.O."/>
            <person name="White O.R."/>
            <person name="Salzberg S.L."/>
            <person name="Venter J.C."/>
            <person name="Fraser C.M."/>
            <person name="Hoffman S.L."/>
            <person name="Gardner M.J."/>
            <person name="Carucci D.J."/>
        </authorList>
    </citation>
    <scope>NUCLEOTIDE SEQUENCE [LARGE SCALE GENOMIC DNA]</scope>
    <source>
        <strain evidence="4 5">17XNL</strain>
    </source>
</reference>
<name>Q7RHW4_PLAYO</name>
<feature type="transmembrane region" description="Helical" evidence="2">
    <location>
        <begin position="57"/>
        <end position="80"/>
    </location>
</feature>
<accession>Q7RHW4</accession>
<feature type="compositionally biased region" description="Polar residues" evidence="1">
    <location>
        <begin position="136"/>
        <end position="148"/>
    </location>
</feature>
<keyword evidence="2" id="KW-0472">Membrane</keyword>
<feature type="compositionally biased region" description="Basic and acidic residues" evidence="1">
    <location>
        <begin position="97"/>
        <end position="111"/>
    </location>
</feature>
<evidence type="ECO:0008006" key="6">
    <source>
        <dbReference type="Google" id="ProtNLM"/>
    </source>
</evidence>
<gene>
    <name evidence="4" type="ORF">PY03869</name>
</gene>
<sequence length="174" mass="19164">MKLAKALYFVAFLLAIKVLIPGANNYVEAKPANTKKVVKGKAKGKAKDNGVTKSNKAAIISSIAASVALAIATTFGVMYYQKNGGFEKLLWGNKKDENESLPQDKKEDPTPSKDNLSTTPKRKTPSFTPISDGYKPSNSPNENSNRTPTAPYTIKKSFMIQLQNIFIFTFFFLF</sequence>
<evidence type="ECO:0000313" key="4">
    <source>
        <dbReference type="EMBL" id="EAA15650.1"/>
    </source>
</evidence>
<evidence type="ECO:0000256" key="2">
    <source>
        <dbReference type="SAM" id="Phobius"/>
    </source>
</evidence>
<keyword evidence="2" id="KW-0812">Transmembrane</keyword>
<organism evidence="4 5">
    <name type="scientific">Plasmodium yoelii yoelii</name>
    <dbReference type="NCBI Taxonomy" id="73239"/>
    <lineage>
        <taxon>Eukaryota</taxon>
        <taxon>Sar</taxon>
        <taxon>Alveolata</taxon>
        <taxon>Apicomplexa</taxon>
        <taxon>Aconoidasida</taxon>
        <taxon>Haemosporida</taxon>
        <taxon>Plasmodiidae</taxon>
        <taxon>Plasmodium</taxon>
        <taxon>Plasmodium (Vinckeia)</taxon>
    </lineage>
</organism>
<proteinExistence type="predicted"/>
<dbReference type="PaxDb" id="73239-Q7RHW4"/>
<evidence type="ECO:0000256" key="1">
    <source>
        <dbReference type="SAM" id="MobiDB-lite"/>
    </source>
</evidence>
<protein>
    <recommendedName>
        <fullName evidence="6">Early transcribed membrane protein</fullName>
    </recommendedName>
</protein>
<dbReference type="Proteomes" id="UP000008553">
    <property type="component" value="Unassembled WGS sequence"/>
</dbReference>
<dbReference type="NCBIfam" id="TIGR01495">
    <property type="entry name" value="ETRAMP"/>
    <property type="match status" value="1"/>
</dbReference>
<keyword evidence="2" id="KW-1133">Transmembrane helix</keyword>
<evidence type="ECO:0000313" key="5">
    <source>
        <dbReference type="Proteomes" id="UP000008553"/>
    </source>
</evidence>